<keyword evidence="3" id="KW-1185">Reference proteome</keyword>
<feature type="compositionally biased region" description="Polar residues" evidence="1">
    <location>
        <begin position="196"/>
        <end position="216"/>
    </location>
</feature>
<name>K5WDT8_PHACS</name>
<dbReference type="InParanoid" id="K5WDT8"/>
<organism evidence="2 3">
    <name type="scientific">Phanerochaete carnosa (strain HHB-10118-sp)</name>
    <name type="common">White-rot fungus</name>
    <name type="synonym">Peniophora carnosa</name>
    <dbReference type="NCBI Taxonomy" id="650164"/>
    <lineage>
        <taxon>Eukaryota</taxon>
        <taxon>Fungi</taxon>
        <taxon>Dikarya</taxon>
        <taxon>Basidiomycota</taxon>
        <taxon>Agaricomycotina</taxon>
        <taxon>Agaricomycetes</taxon>
        <taxon>Polyporales</taxon>
        <taxon>Phanerochaetaceae</taxon>
        <taxon>Phanerochaete</taxon>
    </lineage>
</organism>
<gene>
    <name evidence="2" type="ORF">PHACADRAFT_251106</name>
</gene>
<dbReference type="Proteomes" id="UP000008370">
    <property type="component" value="Unassembled WGS sequence"/>
</dbReference>
<dbReference type="EMBL" id="JH930470">
    <property type="protein sequence ID" value="EKM57445.1"/>
    <property type="molecule type" value="Genomic_DNA"/>
</dbReference>
<dbReference type="KEGG" id="pco:PHACADRAFT_251106"/>
<feature type="region of interest" description="Disordered" evidence="1">
    <location>
        <begin position="186"/>
        <end position="223"/>
    </location>
</feature>
<dbReference type="HOGENOM" id="CLU_091784_0_0_1"/>
<evidence type="ECO:0000313" key="3">
    <source>
        <dbReference type="Proteomes" id="UP000008370"/>
    </source>
</evidence>
<dbReference type="GeneID" id="18915124"/>
<accession>K5WDT8</accession>
<sequence>MLLVNYFPSEFTHGDQDLIEMLIATATVWLDLCDIQLASRNIVVDVLEKMVRAADALSRESALAPLDSVVGVSQGGGSLEVGAGHRRWILQLDWKSETLKSRYGALYRQLLHALAKAYKLGKLRGDQNLIRECLHNMLDASHKNSEYEYTCEVDACPWTGHSNPYRHEGYHHVKCDLLAKSAKPASAAGARDRESPSGSELRLSSLSPNLAISSDPPQGLTHAAPYRTTAHELEGFLAPVIDTPGYRSLRSSLPATEHEARRHAIAMVRDARSMEQLTRPEAVQVAPGRRRSWG</sequence>
<reference evidence="2 3" key="1">
    <citation type="journal article" date="2012" name="BMC Genomics">
        <title>Comparative genomics of the white-rot fungi, Phanerochaete carnosa and P. chrysosporium, to elucidate the genetic basis of the distinct wood types they colonize.</title>
        <authorList>
            <person name="Suzuki H."/>
            <person name="MacDonald J."/>
            <person name="Syed K."/>
            <person name="Salamov A."/>
            <person name="Hori C."/>
            <person name="Aerts A."/>
            <person name="Henrissat B."/>
            <person name="Wiebenga A."/>
            <person name="vanKuyk P.A."/>
            <person name="Barry K."/>
            <person name="Lindquist E."/>
            <person name="LaButti K."/>
            <person name="Lapidus A."/>
            <person name="Lucas S."/>
            <person name="Coutinho P."/>
            <person name="Gong Y."/>
            <person name="Samejima M."/>
            <person name="Mahadevan R."/>
            <person name="Abou-Zaid M."/>
            <person name="de Vries R.P."/>
            <person name="Igarashi K."/>
            <person name="Yadav J.S."/>
            <person name="Grigoriev I.V."/>
            <person name="Master E.R."/>
        </authorList>
    </citation>
    <scope>NUCLEOTIDE SEQUENCE [LARGE SCALE GENOMIC DNA]</scope>
    <source>
        <strain evidence="2 3">HHB-10118-sp</strain>
    </source>
</reference>
<protein>
    <submittedName>
        <fullName evidence="2">Uncharacterized protein</fullName>
    </submittedName>
</protein>
<evidence type="ECO:0000256" key="1">
    <source>
        <dbReference type="SAM" id="MobiDB-lite"/>
    </source>
</evidence>
<dbReference type="AlphaFoldDB" id="K5WDT8"/>
<evidence type="ECO:0000313" key="2">
    <source>
        <dbReference type="EMBL" id="EKM57445.1"/>
    </source>
</evidence>
<dbReference type="RefSeq" id="XP_007392797.1">
    <property type="nucleotide sequence ID" value="XM_007392735.1"/>
</dbReference>
<proteinExistence type="predicted"/>